<gene>
    <name evidence="2" type="ORF">O3P69_000480</name>
</gene>
<protein>
    <submittedName>
        <fullName evidence="2">Uncharacterized protein</fullName>
    </submittedName>
</protein>
<organism evidence="2 3">
    <name type="scientific">Scylla paramamosain</name>
    <name type="common">Mud crab</name>
    <dbReference type="NCBI Taxonomy" id="85552"/>
    <lineage>
        <taxon>Eukaryota</taxon>
        <taxon>Metazoa</taxon>
        <taxon>Ecdysozoa</taxon>
        <taxon>Arthropoda</taxon>
        <taxon>Crustacea</taxon>
        <taxon>Multicrustacea</taxon>
        <taxon>Malacostraca</taxon>
        <taxon>Eumalacostraca</taxon>
        <taxon>Eucarida</taxon>
        <taxon>Decapoda</taxon>
        <taxon>Pleocyemata</taxon>
        <taxon>Brachyura</taxon>
        <taxon>Eubrachyura</taxon>
        <taxon>Portunoidea</taxon>
        <taxon>Portunidae</taxon>
        <taxon>Portuninae</taxon>
        <taxon>Scylla</taxon>
    </lineage>
</organism>
<accession>A0AAW0UTC1</accession>
<dbReference type="AlphaFoldDB" id="A0AAW0UTC1"/>
<dbReference type="EMBL" id="JARAKH010000006">
    <property type="protein sequence ID" value="KAK8403394.1"/>
    <property type="molecule type" value="Genomic_DNA"/>
</dbReference>
<reference evidence="2 3" key="1">
    <citation type="submission" date="2023-03" db="EMBL/GenBank/DDBJ databases">
        <title>High-quality genome of Scylla paramamosain provides insights in environmental adaptation.</title>
        <authorList>
            <person name="Zhang L."/>
        </authorList>
    </citation>
    <scope>NUCLEOTIDE SEQUENCE [LARGE SCALE GENOMIC DNA]</scope>
    <source>
        <strain evidence="2">LZ_2023a</strain>
        <tissue evidence="2">Muscle</tissue>
    </source>
</reference>
<evidence type="ECO:0000313" key="2">
    <source>
        <dbReference type="EMBL" id="KAK8403394.1"/>
    </source>
</evidence>
<evidence type="ECO:0000313" key="3">
    <source>
        <dbReference type="Proteomes" id="UP001487740"/>
    </source>
</evidence>
<evidence type="ECO:0000256" key="1">
    <source>
        <dbReference type="SAM" id="MobiDB-lite"/>
    </source>
</evidence>
<keyword evidence="3" id="KW-1185">Reference proteome</keyword>
<dbReference type="EMBL" id="JARAKH010000006">
    <property type="protein sequence ID" value="KAK8403395.1"/>
    <property type="molecule type" value="Genomic_DNA"/>
</dbReference>
<comment type="caution">
    <text evidence="2">The sequence shown here is derived from an EMBL/GenBank/DDBJ whole genome shotgun (WGS) entry which is preliminary data.</text>
</comment>
<dbReference type="Proteomes" id="UP001487740">
    <property type="component" value="Unassembled WGS sequence"/>
</dbReference>
<feature type="region of interest" description="Disordered" evidence="1">
    <location>
        <begin position="81"/>
        <end position="112"/>
    </location>
</feature>
<name>A0AAW0UTC1_SCYPA</name>
<proteinExistence type="predicted"/>
<sequence>MGHNIIFFAPSFQHCPEPQHYHGSLWVSIASSFTTSDHPGRPVNDLCKPPQPPGVSLVHETPFKAAEIRILAFLITLSGRSEPGRGRTDHHHHHLHHHEDYRLINAGNRPRT</sequence>